<dbReference type="Gene3D" id="3.30.429.10">
    <property type="entry name" value="Macrophage Migration Inhibitory Factor"/>
    <property type="match status" value="1"/>
</dbReference>
<name>A0A9W6U7Q1_9STRA</name>
<dbReference type="Proteomes" id="UP001165083">
    <property type="component" value="Unassembled WGS sequence"/>
</dbReference>
<gene>
    <name evidence="2" type="ORF">Plil01_001118200</name>
</gene>
<keyword evidence="3" id="KW-1185">Reference proteome</keyword>
<organism evidence="2 3">
    <name type="scientific">Phytophthora lilii</name>
    <dbReference type="NCBI Taxonomy" id="2077276"/>
    <lineage>
        <taxon>Eukaryota</taxon>
        <taxon>Sar</taxon>
        <taxon>Stramenopiles</taxon>
        <taxon>Oomycota</taxon>
        <taxon>Peronosporomycetes</taxon>
        <taxon>Peronosporales</taxon>
        <taxon>Peronosporaceae</taxon>
        <taxon>Phytophthora</taxon>
    </lineage>
</organism>
<comment type="similarity">
    <text evidence="1">Belongs to the MIF family.</text>
</comment>
<evidence type="ECO:0000256" key="1">
    <source>
        <dbReference type="ARBA" id="ARBA00005851"/>
    </source>
</evidence>
<dbReference type="InterPro" id="IPR014347">
    <property type="entry name" value="Tautomerase/MIF_sf"/>
</dbReference>
<protein>
    <submittedName>
        <fullName evidence="2">Unnamed protein product</fullName>
    </submittedName>
</protein>
<accession>A0A9W6U7Q1</accession>
<dbReference type="InterPro" id="IPR001398">
    <property type="entry name" value="Macrophage_inhib_fac"/>
</dbReference>
<reference evidence="2" key="1">
    <citation type="submission" date="2023-04" db="EMBL/GenBank/DDBJ databases">
        <title>Phytophthora lilii NBRC 32176.</title>
        <authorList>
            <person name="Ichikawa N."/>
            <person name="Sato H."/>
            <person name="Tonouchi N."/>
        </authorList>
    </citation>
    <scope>NUCLEOTIDE SEQUENCE</scope>
    <source>
        <strain evidence="2">NBRC 32176</strain>
    </source>
</reference>
<evidence type="ECO:0000313" key="3">
    <source>
        <dbReference type="Proteomes" id="UP001165083"/>
    </source>
</evidence>
<dbReference type="Pfam" id="PF01187">
    <property type="entry name" value="MIF"/>
    <property type="match status" value="1"/>
</dbReference>
<dbReference type="AlphaFoldDB" id="A0A9W6U7Q1"/>
<proteinExistence type="inferred from homology"/>
<dbReference type="SUPFAM" id="SSF55331">
    <property type="entry name" value="Tautomerase/MIF"/>
    <property type="match status" value="1"/>
</dbReference>
<dbReference type="OrthoDB" id="255819at2759"/>
<sequence>MPYARITTNVSKDGVNAVEVSSAVAKTLEEVWGIPAAVSMSLQPAKGDLAGSLLQPAAFVNAYPIGLDRKLNPKAIAALTTTVSEQLKVPAERIYVVLGSVEVGYWGSGRPAWHRAP</sequence>
<dbReference type="EMBL" id="BSXW01000629">
    <property type="protein sequence ID" value="GMF26816.1"/>
    <property type="molecule type" value="Genomic_DNA"/>
</dbReference>
<evidence type="ECO:0000313" key="2">
    <source>
        <dbReference type="EMBL" id="GMF26816.1"/>
    </source>
</evidence>
<comment type="caution">
    <text evidence="2">The sequence shown here is derived from an EMBL/GenBank/DDBJ whole genome shotgun (WGS) entry which is preliminary data.</text>
</comment>